<dbReference type="EMBL" id="KN819448">
    <property type="protein sequence ID" value="KIJ09597.1"/>
    <property type="molecule type" value="Genomic_DNA"/>
</dbReference>
<gene>
    <name evidence="1" type="ORF">PAXINDRAFT_17304</name>
</gene>
<dbReference type="OrthoDB" id="240216at2759"/>
<dbReference type="AlphaFoldDB" id="A0A0C9TPB1"/>
<reference evidence="1 2" key="1">
    <citation type="submission" date="2014-06" db="EMBL/GenBank/DDBJ databases">
        <authorList>
            <consortium name="DOE Joint Genome Institute"/>
            <person name="Kuo A."/>
            <person name="Kohler A."/>
            <person name="Nagy L.G."/>
            <person name="Floudas D."/>
            <person name="Copeland A."/>
            <person name="Barry K.W."/>
            <person name="Cichocki N."/>
            <person name="Veneault-Fourrey C."/>
            <person name="LaButti K."/>
            <person name="Lindquist E.A."/>
            <person name="Lipzen A."/>
            <person name="Lundell T."/>
            <person name="Morin E."/>
            <person name="Murat C."/>
            <person name="Sun H."/>
            <person name="Tunlid A."/>
            <person name="Henrissat B."/>
            <person name="Grigoriev I.V."/>
            <person name="Hibbett D.S."/>
            <person name="Martin F."/>
            <person name="Nordberg H.P."/>
            <person name="Cantor M.N."/>
            <person name="Hua S.X."/>
        </authorList>
    </citation>
    <scope>NUCLEOTIDE SEQUENCE [LARGE SCALE GENOMIC DNA]</scope>
    <source>
        <strain evidence="1 2">ATCC 200175</strain>
    </source>
</reference>
<name>A0A0C9TPB1_PAXIN</name>
<keyword evidence="2" id="KW-1185">Reference proteome</keyword>
<accession>A0A0C9TPB1</accession>
<reference evidence="2" key="2">
    <citation type="submission" date="2015-01" db="EMBL/GenBank/DDBJ databases">
        <title>Evolutionary Origins and Diversification of the Mycorrhizal Mutualists.</title>
        <authorList>
            <consortium name="DOE Joint Genome Institute"/>
            <consortium name="Mycorrhizal Genomics Consortium"/>
            <person name="Kohler A."/>
            <person name="Kuo A."/>
            <person name="Nagy L.G."/>
            <person name="Floudas D."/>
            <person name="Copeland A."/>
            <person name="Barry K.W."/>
            <person name="Cichocki N."/>
            <person name="Veneault-Fourrey C."/>
            <person name="LaButti K."/>
            <person name="Lindquist E.A."/>
            <person name="Lipzen A."/>
            <person name="Lundell T."/>
            <person name="Morin E."/>
            <person name="Murat C."/>
            <person name="Riley R."/>
            <person name="Ohm R."/>
            <person name="Sun H."/>
            <person name="Tunlid A."/>
            <person name="Henrissat B."/>
            <person name="Grigoriev I.V."/>
            <person name="Hibbett D.S."/>
            <person name="Martin F."/>
        </authorList>
    </citation>
    <scope>NUCLEOTIDE SEQUENCE [LARGE SCALE GENOMIC DNA]</scope>
    <source>
        <strain evidence="2">ATCC 200175</strain>
    </source>
</reference>
<proteinExistence type="predicted"/>
<evidence type="ECO:0000313" key="2">
    <source>
        <dbReference type="Proteomes" id="UP000053647"/>
    </source>
</evidence>
<organism evidence="1 2">
    <name type="scientific">Paxillus involutus ATCC 200175</name>
    <dbReference type="NCBI Taxonomy" id="664439"/>
    <lineage>
        <taxon>Eukaryota</taxon>
        <taxon>Fungi</taxon>
        <taxon>Dikarya</taxon>
        <taxon>Basidiomycota</taxon>
        <taxon>Agaricomycotina</taxon>
        <taxon>Agaricomycetes</taxon>
        <taxon>Agaricomycetidae</taxon>
        <taxon>Boletales</taxon>
        <taxon>Paxilineae</taxon>
        <taxon>Paxillaceae</taxon>
        <taxon>Paxillus</taxon>
    </lineage>
</organism>
<protein>
    <submittedName>
        <fullName evidence="1">Uncharacterized protein</fullName>
    </submittedName>
</protein>
<dbReference type="HOGENOM" id="CLU_2050350_0_0_1"/>
<evidence type="ECO:0000313" key="1">
    <source>
        <dbReference type="EMBL" id="KIJ09597.1"/>
    </source>
</evidence>
<sequence>MAIKSLKKPTIPSSDIPYILHPAMSASQPRAKQTSSSPRPRIQKTMVRYLQSIQPVPLADEHTSGPYFSTSYGRQQALLNGFLASSGPLAEAHFLTTQLARRYVWDEKDVLVWRAPLLIN</sequence>
<dbReference type="Proteomes" id="UP000053647">
    <property type="component" value="Unassembled WGS sequence"/>
</dbReference>